<reference evidence="1" key="1">
    <citation type="submission" date="2022-04" db="EMBL/GenBank/DDBJ databases">
        <title>Complete genome of Methanoplanus endosymbiosus DSM 3599.</title>
        <authorList>
            <person name="Chen S.-C."/>
            <person name="You Y.-T."/>
            <person name="Zhou Y.-Z."/>
            <person name="Lai M.-C."/>
        </authorList>
    </citation>
    <scope>NUCLEOTIDE SEQUENCE</scope>
    <source>
        <strain evidence="1">DSM 3599</strain>
    </source>
</reference>
<gene>
    <name evidence="1" type="ORF">L6E24_05410</name>
</gene>
<proteinExistence type="predicted"/>
<dbReference type="Proteomes" id="UP001060368">
    <property type="component" value="Chromosome"/>
</dbReference>
<dbReference type="RefSeq" id="WP_257743692.1">
    <property type="nucleotide sequence ID" value="NZ_CP096115.1"/>
</dbReference>
<organism evidence="1 2">
    <name type="scientific">Methanoplanus endosymbiosus</name>
    <dbReference type="NCBI Taxonomy" id="33865"/>
    <lineage>
        <taxon>Archaea</taxon>
        <taxon>Methanobacteriati</taxon>
        <taxon>Methanobacteriota</taxon>
        <taxon>Stenosarchaea group</taxon>
        <taxon>Methanomicrobia</taxon>
        <taxon>Methanomicrobiales</taxon>
        <taxon>Methanomicrobiaceae</taxon>
        <taxon>Methanoplanus</taxon>
    </lineage>
</organism>
<accession>A0A9E7TL84</accession>
<dbReference type="AlphaFoldDB" id="A0A9E7TL84"/>
<evidence type="ECO:0000313" key="1">
    <source>
        <dbReference type="EMBL" id="UUX93554.1"/>
    </source>
</evidence>
<dbReference type="GeneID" id="74307114"/>
<name>A0A9E7TL84_9EURY</name>
<sequence>MNIIEEAVKKLEENIFGSGCDDGVAAVSIKTDGRICPFSTGKCLGSTYGGKSVYMTTEYPFEVKTKISFMYNSELNNCLKRAAACALVNSMTNFMCFIRLSSPCDEGMESECLCKLKEIIGDKKVFLNGNMPFLKEKLISQVVASPEESDLIIISPDGIISDSGIEITDRFRDEKEMLFTGPGTAGICNILNLNHFCPFGRR</sequence>
<keyword evidence="2" id="KW-1185">Reference proteome</keyword>
<dbReference type="EMBL" id="CP096115">
    <property type="protein sequence ID" value="UUX93554.1"/>
    <property type="molecule type" value="Genomic_DNA"/>
</dbReference>
<dbReference type="KEGG" id="mend:L6E24_05410"/>
<protein>
    <submittedName>
        <fullName evidence="1">Uncharacterized protein</fullName>
    </submittedName>
</protein>
<evidence type="ECO:0000313" key="2">
    <source>
        <dbReference type="Proteomes" id="UP001060368"/>
    </source>
</evidence>